<organism evidence="3 4">
    <name type="scientific">Parthenolecanium corni</name>
    <dbReference type="NCBI Taxonomy" id="536013"/>
    <lineage>
        <taxon>Eukaryota</taxon>
        <taxon>Metazoa</taxon>
        <taxon>Ecdysozoa</taxon>
        <taxon>Arthropoda</taxon>
        <taxon>Hexapoda</taxon>
        <taxon>Insecta</taxon>
        <taxon>Pterygota</taxon>
        <taxon>Neoptera</taxon>
        <taxon>Paraneoptera</taxon>
        <taxon>Hemiptera</taxon>
        <taxon>Sternorrhyncha</taxon>
        <taxon>Coccoidea</taxon>
        <taxon>Coccidae</taxon>
        <taxon>Parthenolecanium</taxon>
    </lineage>
</organism>
<comment type="caution">
    <text evidence="3">The sequence shown here is derived from an EMBL/GenBank/DDBJ whole genome shotgun (WGS) entry which is preliminary data.</text>
</comment>
<reference evidence="3 4" key="1">
    <citation type="submission" date="2024-03" db="EMBL/GenBank/DDBJ databases">
        <title>Adaptation during the transition from Ophiocordyceps entomopathogen to insect associate is accompanied by gene loss and intensified selection.</title>
        <authorList>
            <person name="Ward C.M."/>
            <person name="Onetto C.A."/>
            <person name="Borneman A.R."/>
        </authorList>
    </citation>
    <scope>NUCLEOTIDE SEQUENCE [LARGE SCALE GENOMIC DNA]</scope>
    <source>
        <strain evidence="3">AWRI1</strain>
        <tissue evidence="3">Single Adult Female</tissue>
    </source>
</reference>
<dbReference type="SMART" id="SM00960">
    <property type="entry name" value="Robl_LC7"/>
    <property type="match status" value="1"/>
</dbReference>
<dbReference type="InterPro" id="IPR037587">
    <property type="entry name" value="LAMTOR2-like"/>
</dbReference>
<gene>
    <name evidence="3" type="ORF">V9T40_006579</name>
</gene>
<feature type="domain" description="Roadblock/LAMTOR2" evidence="2">
    <location>
        <begin position="7"/>
        <end position="97"/>
    </location>
</feature>
<dbReference type="PANTHER" id="PTHR13323">
    <property type="entry name" value="LATE ENDOSOMAL/LYSOSOMAL MP1 INTERACTING PROTEIN"/>
    <property type="match status" value="1"/>
</dbReference>
<dbReference type="GO" id="GO:0060090">
    <property type="term" value="F:molecular adaptor activity"/>
    <property type="evidence" value="ECO:0007669"/>
    <property type="project" value="InterPro"/>
</dbReference>
<evidence type="ECO:0000256" key="1">
    <source>
        <dbReference type="ARBA" id="ARBA00007191"/>
    </source>
</evidence>
<dbReference type="GO" id="GO:0005085">
    <property type="term" value="F:guanyl-nucleotide exchange factor activity"/>
    <property type="evidence" value="ECO:0007669"/>
    <property type="project" value="InterPro"/>
</dbReference>
<dbReference type="Gene3D" id="3.30.450.30">
    <property type="entry name" value="Dynein light chain 2a, cytoplasmic"/>
    <property type="match status" value="1"/>
</dbReference>
<sequence length="133" mass="14589">MLTAKVLVNVLNKISSINGINDTVILSGTGEVLAYSGNDEKNIVDILSAITSNMWLMLQNSGETVLNEDNLSYVLIKCKGGRILIRRVAEFLLCIRADNTVGFGLLKKQSQLLEEYCQMPLNRAKNSLGNGRS</sequence>
<accession>A0AAN9TZK5</accession>
<dbReference type="SUPFAM" id="SSF103196">
    <property type="entry name" value="Roadblock/LC7 domain"/>
    <property type="match status" value="1"/>
</dbReference>
<keyword evidence="4" id="KW-1185">Reference proteome</keyword>
<evidence type="ECO:0000259" key="2">
    <source>
        <dbReference type="SMART" id="SM00960"/>
    </source>
</evidence>
<dbReference type="InterPro" id="IPR004942">
    <property type="entry name" value="Roadblock/LAMTOR2_dom"/>
</dbReference>
<comment type="similarity">
    <text evidence="1">Belongs to the GAMAD family.</text>
</comment>
<dbReference type="Proteomes" id="UP001367676">
    <property type="component" value="Unassembled WGS sequence"/>
</dbReference>
<dbReference type="AlphaFoldDB" id="A0AAN9TZK5"/>
<evidence type="ECO:0000313" key="4">
    <source>
        <dbReference type="Proteomes" id="UP001367676"/>
    </source>
</evidence>
<name>A0AAN9TZK5_9HEMI</name>
<protein>
    <recommendedName>
        <fullName evidence="2">Roadblock/LAMTOR2 domain-containing protein</fullName>
    </recommendedName>
</protein>
<evidence type="ECO:0000313" key="3">
    <source>
        <dbReference type="EMBL" id="KAK7598344.1"/>
    </source>
</evidence>
<dbReference type="EMBL" id="JBBCAQ010000014">
    <property type="protein sequence ID" value="KAK7598344.1"/>
    <property type="molecule type" value="Genomic_DNA"/>
</dbReference>
<dbReference type="GO" id="GO:0032008">
    <property type="term" value="P:positive regulation of TOR signaling"/>
    <property type="evidence" value="ECO:0007669"/>
    <property type="project" value="InterPro"/>
</dbReference>
<proteinExistence type="inferred from homology"/>
<dbReference type="Pfam" id="PF03259">
    <property type="entry name" value="Robl_LC7"/>
    <property type="match status" value="1"/>
</dbReference>